<gene>
    <name evidence="2" type="ORF">C9J52_08440</name>
</gene>
<evidence type="ECO:0000256" key="1">
    <source>
        <dbReference type="SAM" id="Phobius"/>
    </source>
</evidence>
<comment type="caution">
    <text evidence="2">The sequence shown here is derived from an EMBL/GenBank/DDBJ whole genome shotgun (WGS) entry which is preliminary data.</text>
</comment>
<dbReference type="RefSeq" id="WP_045038540.1">
    <property type="nucleotide sequence ID" value="NZ_JZSR01000047.1"/>
</dbReference>
<keyword evidence="1" id="KW-0472">Membrane</keyword>
<reference evidence="2 3" key="1">
    <citation type="submission" date="2018-03" db="EMBL/GenBank/DDBJ databases">
        <title>Whole genome sequencing of Histamine producing bacteria.</title>
        <authorList>
            <person name="Butler K."/>
        </authorList>
    </citation>
    <scope>NUCLEOTIDE SEQUENCE [LARGE SCALE GENOMIC DNA]</scope>
    <source>
        <strain evidence="2 3">ATCC 51761</strain>
    </source>
</reference>
<feature type="transmembrane region" description="Helical" evidence="1">
    <location>
        <begin position="44"/>
        <end position="65"/>
    </location>
</feature>
<keyword evidence="1" id="KW-0812">Transmembrane</keyword>
<name>A0ABX5GU32_9GAMM</name>
<dbReference type="Proteomes" id="UP000241190">
    <property type="component" value="Unassembled WGS sequence"/>
</dbReference>
<keyword evidence="3" id="KW-1185">Reference proteome</keyword>
<accession>A0ABX5GU32</accession>
<protein>
    <submittedName>
        <fullName evidence="2">Uncharacterized protein</fullName>
    </submittedName>
</protein>
<sequence length="109" mass="11578">MSKLLISILRAGLGLSGLGAVVFLGGMQGWLKLNIFSSMTSKQLLFAFIFSLGCITVVTLTLMAIDFISKKKQHKESQKVTTIVTDEAKGATTIGDNSPVTIGNNNGTK</sequence>
<evidence type="ECO:0000313" key="2">
    <source>
        <dbReference type="EMBL" id="PSW98208.1"/>
    </source>
</evidence>
<organism evidence="2 3">
    <name type="scientific">Photobacterium iliopiscarium</name>
    <dbReference type="NCBI Taxonomy" id="56192"/>
    <lineage>
        <taxon>Bacteria</taxon>
        <taxon>Pseudomonadati</taxon>
        <taxon>Pseudomonadota</taxon>
        <taxon>Gammaproteobacteria</taxon>
        <taxon>Vibrionales</taxon>
        <taxon>Vibrionaceae</taxon>
        <taxon>Photobacterium</taxon>
    </lineage>
</organism>
<dbReference type="EMBL" id="PYOP01000010">
    <property type="protein sequence ID" value="PSW98208.1"/>
    <property type="molecule type" value="Genomic_DNA"/>
</dbReference>
<evidence type="ECO:0000313" key="3">
    <source>
        <dbReference type="Proteomes" id="UP000241190"/>
    </source>
</evidence>
<proteinExistence type="predicted"/>
<keyword evidence="1" id="KW-1133">Transmembrane helix</keyword>